<name>A0A0C2RUB5_AMAMK</name>
<accession>A0A0C2RUB5</accession>
<evidence type="ECO:0000256" key="1">
    <source>
        <dbReference type="SAM" id="MobiDB-lite"/>
    </source>
</evidence>
<dbReference type="EMBL" id="KN819229">
    <property type="protein sequence ID" value="KIL53830.1"/>
    <property type="molecule type" value="Genomic_DNA"/>
</dbReference>
<dbReference type="Proteomes" id="UP000054549">
    <property type="component" value="Unassembled WGS sequence"/>
</dbReference>
<keyword evidence="3" id="KW-1185">Reference proteome</keyword>
<feature type="non-terminal residue" evidence="2">
    <location>
        <position position="130"/>
    </location>
</feature>
<feature type="compositionally biased region" description="Basic and acidic residues" evidence="1">
    <location>
        <begin position="57"/>
        <end position="82"/>
    </location>
</feature>
<evidence type="ECO:0000313" key="3">
    <source>
        <dbReference type="Proteomes" id="UP000054549"/>
    </source>
</evidence>
<evidence type="ECO:0000313" key="2">
    <source>
        <dbReference type="EMBL" id="KIL53830.1"/>
    </source>
</evidence>
<proteinExistence type="predicted"/>
<feature type="compositionally biased region" description="Acidic residues" evidence="1">
    <location>
        <begin position="104"/>
        <end position="130"/>
    </location>
</feature>
<reference evidence="2 3" key="1">
    <citation type="submission" date="2014-04" db="EMBL/GenBank/DDBJ databases">
        <title>Evolutionary Origins and Diversification of the Mycorrhizal Mutualists.</title>
        <authorList>
            <consortium name="DOE Joint Genome Institute"/>
            <consortium name="Mycorrhizal Genomics Consortium"/>
            <person name="Kohler A."/>
            <person name="Kuo A."/>
            <person name="Nagy L.G."/>
            <person name="Floudas D."/>
            <person name="Copeland A."/>
            <person name="Barry K.W."/>
            <person name="Cichocki N."/>
            <person name="Veneault-Fourrey C."/>
            <person name="LaButti K."/>
            <person name="Lindquist E.A."/>
            <person name="Lipzen A."/>
            <person name="Lundell T."/>
            <person name="Morin E."/>
            <person name="Murat C."/>
            <person name="Riley R."/>
            <person name="Ohm R."/>
            <person name="Sun H."/>
            <person name="Tunlid A."/>
            <person name="Henrissat B."/>
            <person name="Grigoriev I.V."/>
            <person name="Hibbett D.S."/>
            <person name="Martin F."/>
        </authorList>
    </citation>
    <scope>NUCLEOTIDE SEQUENCE [LARGE SCALE GENOMIC DNA]</scope>
    <source>
        <strain evidence="2 3">Koide BX008</strain>
    </source>
</reference>
<protein>
    <submittedName>
        <fullName evidence="2">Uncharacterized protein</fullName>
    </submittedName>
</protein>
<feature type="region of interest" description="Disordered" evidence="1">
    <location>
        <begin position="37"/>
        <end position="130"/>
    </location>
</feature>
<feature type="compositionally biased region" description="Acidic residues" evidence="1">
    <location>
        <begin position="39"/>
        <end position="53"/>
    </location>
</feature>
<gene>
    <name evidence="2" type="ORF">M378DRAFT_182731</name>
</gene>
<organism evidence="2 3">
    <name type="scientific">Amanita muscaria (strain Koide BX008)</name>
    <dbReference type="NCBI Taxonomy" id="946122"/>
    <lineage>
        <taxon>Eukaryota</taxon>
        <taxon>Fungi</taxon>
        <taxon>Dikarya</taxon>
        <taxon>Basidiomycota</taxon>
        <taxon>Agaricomycotina</taxon>
        <taxon>Agaricomycetes</taxon>
        <taxon>Agaricomycetidae</taxon>
        <taxon>Agaricales</taxon>
        <taxon>Pluteineae</taxon>
        <taxon>Amanitaceae</taxon>
        <taxon>Amanita</taxon>
    </lineage>
</organism>
<dbReference type="InParanoid" id="A0A0C2RUB5"/>
<dbReference type="HOGENOM" id="CLU_1943054_0_0_1"/>
<sequence length="130" mass="14668">MDISLRELPDSHSNLFLDFLDNCIAKNTVALNEPIANYENDDINDEENDDDPGLELSVHHDDTPWGGDSERYDEQQIIYDKEYESDDQDECSEHFNLLGLQSDDSMDADQVGDDEEDDDGDDGDSDSDGD</sequence>
<dbReference type="AlphaFoldDB" id="A0A0C2RUB5"/>